<dbReference type="AlphaFoldDB" id="A0A6M3IW60"/>
<dbReference type="EMBL" id="MT142480">
    <property type="protein sequence ID" value="QJA82152.1"/>
    <property type="molecule type" value="Genomic_DNA"/>
</dbReference>
<proteinExistence type="predicted"/>
<organism evidence="1">
    <name type="scientific">viral metagenome</name>
    <dbReference type="NCBI Taxonomy" id="1070528"/>
    <lineage>
        <taxon>unclassified sequences</taxon>
        <taxon>metagenomes</taxon>
        <taxon>organismal metagenomes</taxon>
    </lineage>
</organism>
<sequence length="67" mass="7529">MIDRITIADTQNHAKLADTLNLIIDKFNVIDNQLQNRIDVNLANHEALKARVITLETVIKPAIITPL</sequence>
<name>A0A6M3IW60_9ZZZZ</name>
<dbReference type="EMBL" id="MT141438">
    <property type="protein sequence ID" value="QJA61351.1"/>
    <property type="molecule type" value="Genomic_DNA"/>
</dbReference>
<evidence type="ECO:0000313" key="1">
    <source>
        <dbReference type="EMBL" id="QJA61351.1"/>
    </source>
</evidence>
<reference evidence="1" key="1">
    <citation type="submission" date="2020-03" db="EMBL/GenBank/DDBJ databases">
        <title>The deep terrestrial virosphere.</title>
        <authorList>
            <person name="Holmfeldt K."/>
            <person name="Nilsson E."/>
            <person name="Simone D."/>
            <person name="Lopez-Fernandez M."/>
            <person name="Wu X."/>
            <person name="de Brujin I."/>
            <person name="Lundin D."/>
            <person name="Andersson A."/>
            <person name="Bertilsson S."/>
            <person name="Dopson M."/>
        </authorList>
    </citation>
    <scope>NUCLEOTIDE SEQUENCE</scope>
    <source>
        <strain evidence="2">MM415A00442</strain>
        <strain evidence="1">MM415B00961</strain>
    </source>
</reference>
<protein>
    <submittedName>
        <fullName evidence="1">Uncharacterized protein</fullName>
    </submittedName>
</protein>
<evidence type="ECO:0000313" key="2">
    <source>
        <dbReference type="EMBL" id="QJA82152.1"/>
    </source>
</evidence>
<gene>
    <name evidence="2" type="ORF">MM415A00442_0035</name>
    <name evidence="1" type="ORF">MM415B00961_0025</name>
</gene>
<accession>A0A6M3IW60</accession>